<evidence type="ECO:0000256" key="4">
    <source>
        <dbReference type="ARBA" id="ARBA00022438"/>
    </source>
</evidence>
<keyword evidence="17" id="KW-0472">Membrane</keyword>
<evidence type="ECO:0000256" key="3">
    <source>
        <dbReference type="ARBA" id="ARBA00005634"/>
    </source>
</evidence>
<comment type="similarity">
    <text evidence="3">Belongs to the peptidase M28 family. M28B subfamily.</text>
</comment>
<dbReference type="FunFam" id="1.20.930.40:FF:000001">
    <property type="entry name" value="N-acetylated-alpha-linked acidic dipeptidase 2"/>
    <property type="match status" value="1"/>
</dbReference>
<dbReference type="PANTHER" id="PTHR10404:SF77">
    <property type="entry name" value="GLUTAMATE CARBOXYPEPTIDASE 2 HOMOLOG"/>
    <property type="match status" value="1"/>
</dbReference>
<dbReference type="Proteomes" id="UP001174909">
    <property type="component" value="Unassembled WGS sequence"/>
</dbReference>
<dbReference type="PANTHER" id="PTHR10404">
    <property type="entry name" value="N-ACETYLATED-ALPHA-LINKED ACIDIC DIPEPTIDASE"/>
    <property type="match status" value="1"/>
</dbReference>
<dbReference type="GO" id="GO:0004180">
    <property type="term" value="F:carboxypeptidase activity"/>
    <property type="evidence" value="ECO:0007669"/>
    <property type="project" value="TreeGrafter"/>
</dbReference>
<feature type="transmembrane region" description="Helical" evidence="17">
    <location>
        <begin position="36"/>
        <end position="62"/>
    </location>
</feature>
<keyword evidence="8" id="KW-0862">Zinc</keyword>
<feature type="compositionally biased region" description="Basic and acidic residues" evidence="16">
    <location>
        <begin position="1"/>
        <end position="10"/>
    </location>
</feature>
<comment type="subcellular location">
    <subcellularLocation>
        <location evidence="2">Apical cell membrane</location>
    </subcellularLocation>
</comment>
<evidence type="ECO:0000256" key="13">
    <source>
        <dbReference type="ARBA" id="ARBA00059290"/>
    </source>
</evidence>
<dbReference type="GO" id="GO:0004177">
    <property type="term" value="F:aminopeptidase activity"/>
    <property type="evidence" value="ECO:0007669"/>
    <property type="project" value="UniProtKB-KW"/>
</dbReference>
<dbReference type="Gene3D" id="3.40.630.10">
    <property type="entry name" value="Zn peptidases"/>
    <property type="match status" value="1"/>
</dbReference>
<dbReference type="InterPro" id="IPR036757">
    <property type="entry name" value="TFR-like_dimer_dom_sf"/>
</dbReference>
<evidence type="ECO:0000256" key="9">
    <source>
        <dbReference type="ARBA" id="ARBA00022837"/>
    </source>
</evidence>
<dbReference type="InterPro" id="IPR007484">
    <property type="entry name" value="Peptidase_M28"/>
</dbReference>
<dbReference type="AlphaFoldDB" id="A0AA35TRP6"/>
<evidence type="ECO:0000256" key="8">
    <source>
        <dbReference type="ARBA" id="ARBA00022833"/>
    </source>
</evidence>
<dbReference type="SUPFAM" id="SSF47672">
    <property type="entry name" value="Transferrin receptor-like dimerisation domain"/>
    <property type="match status" value="1"/>
</dbReference>
<feature type="region of interest" description="Disordered" evidence="16">
    <location>
        <begin position="954"/>
        <end position="1010"/>
    </location>
</feature>
<evidence type="ECO:0000256" key="11">
    <source>
        <dbReference type="ARBA" id="ARBA00023157"/>
    </source>
</evidence>
<sequence>MDARAERSEEMVPLQEESAYDGAGRTSSPSHDVCKFVCGLFVITLLVTALFGGGLFTGYGAICDRHRTCKCTGGANSVTAKWGGEVNGTGSGTAVPVSKWLDDEMKAGNIRENLRELTAKPHIAGNVSDMEVAMLIYNRWKGYKTFDRVELANYTVLLQYPGNSSSPNRLELRESGGKVVYTAATRQEKPLLPQERDPSVAPPFNAYSGTGNVSGPLVYVNYGRLEDFYYLNTTLNISLDGHICIIRYGKIYRGDKSRVVVLESSSTLTPRIMPPEMVPLVFPNGTSLPPSGVQRGSLFQRNGDPLTPGVPAIPGIFRRDYEEDVVKKGYAPSIPVQPISYGDAIHFMNQLTEYRAPVNWTGQLNMFYYCILQSPTNTNEIYLEVNNYLVHRNITNVIATVYGSVEPDRYVLLGNHHDAWTFGAVDPNSGTAVLMELARALSDLRSKDWRPGRTILLCSWDAEEYGLIGSYEWTEEHAKILGANAVAYLNVDVAVGGVYSFNAAATPLLIQPIYTATKTTKCPNKGFATVYDEWLHYQPNPTNSAPQVPGLGSGSDYTPFLQGFGITCSDMNYRYFDPVGYPVYHSVHDNFFYEANLRTRPSPTTQPWVCVGDYSTALTNIMAGLVEEYGEVLSSQNISLDYLNSSIREFTMSAECLWEELQKVSGDPSDLSRVRRLNDQLMQLERAFIVPEGLPGRPYYKHVVYAPSSVNQYGSSLFPGVSDAIFAAMEWGRSWDLLREQLDLVRVHILYDSQIMTQSLDNTIAFTTVGKDIEDLKQWTSCSGQHFEPPEFVQPSQSEVCSPTLHEANSKCTDVHLTYTEHPPSSGDYRPLRPKYGTYEYLPPQRWLSALQYGAVVFLYHPCTPPDQVSQLKQLARSCLWRHFVSPYPLLDSEWPMAVVSWGCVLRVKWVESEAIKKWVESHALRTPQTAEFANDGTYDEGLIQPADKVELNGDEAVCPSPPPPTTILPSSTNTHTNTTNTSKPTCPNTATSTNSSHNKTDSDCSLPPTPTFNPAPASNLPLHHHFGYTVLMCVAGAALLLVILVSALNLCCCSATRRRRRRARYKSVSKFFPFSYGEQLDADGGSDGVSVAIPEYGLPKSGRAEREMLLNDSDEDEI</sequence>
<evidence type="ECO:0000256" key="14">
    <source>
        <dbReference type="ARBA" id="ARBA00068168"/>
    </source>
</evidence>
<keyword evidence="4" id="KW-0031">Aminopeptidase</keyword>
<reference evidence="20" key="1">
    <citation type="submission" date="2023-03" db="EMBL/GenBank/DDBJ databases">
        <authorList>
            <person name="Steffen K."/>
            <person name="Cardenas P."/>
        </authorList>
    </citation>
    <scope>NUCLEOTIDE SEQUENCE</scope>
</reference>
<evidence type="ECO:0000256" key="12">
    <source>
        <dbReference type="ARBA" id="ARBA00023180"/>
    </source>
</evidence>
<accession>A0AA35TRP6</accession>
<evidence type="ECO:0000256" key="2">
    <source>
        <dbReference type="ARBA" id="ARBA00004221"/>
    </source>
</evidence>
<dbReference type="Gene3D" id="1.20.930.40">
    <property type="entry name" value="Transferrin receptor-like, dimerisation domain"/>
    <property type="match status" value="1"/>
</dbReference>
<dbReference type="SUPFAM" id="SSF52025">
    <property type="entry name" value="PA domain"/>
    <property type="match status" value="1"/>
</dbReference>
<keyword evidence="12" id="KW-0325">Glycoprotein</keyword>
<evidence type="ECO:0000256" key="7">
    <source>
        <dbReference type="ARBA" id="ARBA00022801"/>
    </source>
</evidence>
<evidence type="ECO:0000256" key="17">
    <source>
        <dbReference type="SAM" id="Phobius"/>
    </source>
</evidence>
<dbReference type="GO" id="GO:0016324">
    <property type="term" value="C:apical plasma membrane"/>
    <property type="evidence" value="ECO:0007669"/>
    <property type="project" value="UniProtKB-SubCell"/>
</dbReference>
<protein>
    <recommendedName>
        <fullName evidence="14">Aminopeptidase NAALADL1</fullName>
    </recommendedName>
    <alternativeName>
        <fullName evidence="15">N-acetylated-alpha-linked acidic dipeptidase-like protein</fullName>
    </alternativeName>
</protein>
<feature type="transmembrane region" description="Helical" evidence="17">
    <location>
        <begin position="1027"/>
        <end position="1053"/>
    </location>
</feature>
<dbReference type="Pfam" id="PF04389">
    <property type="entry name" value="Peptidase_M28"/>
    <property type="match status" value="1"/>
</dbReference>
<keyword evidence="17" id="KW-0812">Transmembrane</keyword>
<organism evidence="20 21">
    <name type="scientific">Geodia barretti</name>
    <name type="common">Barrett's horny sponge</name>
    <dbReference type="NCBI Taxonomy" id="519541"/>
    <lineage>
        <taxon>Eukaryota</taxon>
        <taxon>Metazoa</taxon>
        <taxon>Porifera</taxon>
        <taxon>Demospongiae</taxon>
        <taxon>Heteroscleromorpha</taxon>
        <taxon>Tetractinellida</taxon>
        <taxon>Astrophorina</taxon>
        <taxon>Geodiidae</taxon>
        <taxon>Geodia</taxon>
    </lineage>
</organism>
<dbReference type="Pfam" id="PF11303">
    <property type="entry name" value="DUF3105"/>
    <property type="match status" value="1"/>
</dbReference>
<dbReference type="InterPro" id="IPR007365">
    <property type="entry name" value="TFR-like_dimer_dom"/>
</dbReference>
<feature type="region of interest" description="Disordered" evidence="16">
    <location>
        <begin position="1"/>
        <end position="25"/>
    </location>
</feature>
<evidence type="ECO:0000313" key="20">
    <source>
        <dbReference type="EMBL" id="CAI8052638.1"/>
    </source>
</evidence>
<dbReference type="EMBL" id="CASHTH010004028">
    <property type="protein sequence ID" value="CAI8052638.1"/>
    <property type="molecule type" value="Genomic_DNA"/>
</dbReference>
<dbReference type="GO" id="GO:0006508">
    <property type="term" value="P:proteolysis"/>
    <property type="evidence" value="ECO:0007669"/>
    <property type="project" value="UniProtKB-KW"/>
</dbReference>
<evidence type="ECO:0000256" key="1">
    <source>
        <dbReference type="ARBA" id="ARBA00001947"/>
    </source>
</evidence>
<evidence type="ECO:0000256" key="16">
    <source>
        <dbReference type="SAM" id="MobiDB-lite"/>
    </source>
</evidence>
<dbReference type="InterPro" id="IPR039373">
    <property type="entry name" value="Peptidase_M28B"/>
</dbReference>
<dbReference type="GO" id="GO:0046872">
    <property type="term" value="F:metal ion binding"/>
    <property type="evidence" value="ECO:0007669"/>
    <property type="project" value="UniProtKB-KW"/>
</dbReference>
<keyword evidence="5" id="KW-0645">Protease</keyword>
<dbReference type="FunFam" id="3.40.630.10:FF:000101">
    <property type="entry name" value="N-acetylated alpha-linked acidic dipeptidase like 1"/>
    <property type="match status" value="1"/>
</dbReference>
<keyword evidence="6" id="KW-0479">Metal-binding</keyword>
<feature type="domain" description="Transferrin receptor-like dimerisation" evidence="18">
    <location>
        <begin position="638"/>
        <end position="749"/>
    </location>
</feature>
<proteinExistence type="inferred from homology"/>
<keyword evidence="11" id="KW-1015">Disulfide bond</keyword>
<evidence type="ECO:0000256" key="6">
    <source>
        <dbReference type="ARBA" id="ARBA00022723"/>
    </source>
</evidence>
<dbReference type="Pfam" id="PF04253">
    <property type="entry name" value="TFR_dimer"/>
    <property type="match status" value="1"/>
</dbReference>
<dbReference type="InterPro" id="IPR046450">
    <property type="entry name" value="PA_dom_sf"/>
</dbReference>
<dbReference type="Gene3D" id="3.50.30.30">
    <property type="match status" value="1"/>
</dbReference>
<name>A0AA35TRP6_GEOBA</name>
<keyword evidence="17" id="KW-1133">Transmembrane helix</keyword>
<evidence type="ECO:0000256" key="5">
    <source>
        <dbReference type="ARBA" id="ARBA00022670"/>
    </source>
</evidence>
<evidence type="ECO:0000259" key="18">
    <source>
        <dbReference type="Pfam" id="PF04253"/>
    </source>
</evidence>
<keyword evidence="7" id="KW-0378">Hydrolase</keyword>
<evidence type="ECO:0000313" key="21">
    <source>
        <dbReference type="Proteomes" id="UP001174909"/>
    </source>
</evidence>
<dbReference type="SUPFAM" id="SSF53187">
    <property type="entry name" value="Zn-dependent exopeptidases"/>
    <property type="match status" value="1"/>
</dbReference>
<keyword evidence="21" id="KW-1185">Reference proteome</keyword>
<comment type="caution">
    <text evidence="20">The sequence shown here is derived from an EMBL/GenBank/DDBJ whole genome shotgun (WGS) entry which is preliminary data.</text>
</comment>
<keyword evidence="9" id="KW-0106">Calcium</keyword>
<feature type="compositionally biased region" description="Low complexity" evidence="16">
    <location>
        <begin position="968"/>
        <end position="990"/>
    </location>
</feature>
<evidence type="ECO:0000256" key="15">
    <source>
        <dbReference type="ARBA" id="ARBA00081462"/>
    </source>
</evidence>
<evidence type="ECO:0000256" key="10">
    <source>
        <dbReference type="ARBA" id="ARBA00023049"/>
    </source>
</evidence>
<comment type="cofactor">
    <cofactor evidence="1">
        <name>Zn(2+)</name>
        <dbReference type="ChEBI" id="CHEBI:29105"/>
    </cofactor>
</comment>
<dbReference type="InterPro" id="IPR021454">
    <property type="entry name" value="DUF3105"/>
</dbReference>
<comment type="function">
    <text evidence="13">Aminopeptidase with broad substrate specificity. Has lower activity with substrates that have Asp or Glu in the P2' position, or Pro in the P3' position. Lacks activity with substrates that have both Pro in the P3' position and Asp or Glu in the P2' position. Lacks carboxypeptidase activity. Lacks dipeptidyl-peptidase IV type activity.</text>
</comment>
<feature type="domain" description="Peptidase M28" evidence="19">
    <location>
        <begin position="396"/>
        <end position="592"/>
    </location>
</feature>
<evidence type="ECO:0000259" key="19">
    <source>
        <dbReference type="Pfam" id="PF04389"/>
    </source>
</evidence>
<dbReference type="GO" id="GO:0008237">
    <property type="term" value="F:metallopeptidase activity"/>
    <property type="evidence" value="ECO:0007669"/>
    <property type="project" value="UniProtKB-KW"/>
</dbReference>
<gene>
    <name evidence="20" type="ORF">GBAR_LOCUS28787</name>
</gene>
<keyword evidence="10" id="KW-0482">Metalloprotease</keyword>